<keyword evidence="5" id="KW-1185">Reference proteome</keyword>
<dbReference type="InterPro" id="IPR001611">
    <property type="entry name" value="Leu-rich_rpt"/>
</dbReference>
<dbReference type="SUPFAM" id="SSF52540">
    <property type="entry name" value="P-loop containing nucleoside triphosphate hydrolases"/>
    <property type="match status" value="1"/>
</dbReference>
<feature type="domain" description="Guanylate kinase-like" evidence="4">
    <location>
        <begin position="391"/>
        <end position="609"/>
    </location>
</feature>
<dbReference type="InterPro" id="IPR032675">
    <property type="entry name" value="LRR_dom_sf"/>
</dbReference>
<dbReference type="PROSITE" id="PS50052">
    <property type="entry name" value="GUANYLATE_KINASE_2"/>
    <property type="match status" value="1"/>
</dbReference>
<proteinExistence type="predicted"/>
<reference evidence="6" key="1">
    <citation type="submission" date="2025-08" db="UniProtKB">
        <authorList>
            <consortium name="RefSeq"/>
        </authorList>
    </citation>
    <scope>IDENTIFICATION</scope>
    <source>
        <tissue evidence="6">Thorax and Abdomen</tissue>
    </source>
</reference>
<evidence type="ECO:0000259" key="4">
    <source>
        <dbReference type="PROSITE" id="PS50052"/>
    </source>
</evidence>
<dbReference type="PANTHER" id="PTHR15454">
    <property type="entry name" value="NISCHARIN RELATED"/>
    <property type="match status" value="1"/>
</dbReference>
<dbReference type="InterPro" id="IPR027417">
    <property type="entry name" value="P-loop_NTPase"/>
</dbReference>
<dbReference type="Pfam" id="PF00625">
    <property type="entry name" value="Guanylate_kin"/>
    <property type="match status" value="1"/>
</dbReference>
<dbReference type="RefSeq" id="XP_046586457.1">
    <property type="nucleotide sequence ID" value="XM_046730501.1"/>
</dbReference>
<dbReference type="InterPro" id="IPR025875">
    <property type="entry name" value="Leu-rich_rpt_4"/>
</dbReference>
<keyword evidence="1" id="KW-0433">Leucine-rich repeat</keyword>
<dbReference type="PROSITE" id="PS51450">
    <property type="entry name" value="LRR"/>
    <property type="match status" value="6"/>
</dbReference>
<protein>
    <submittedName>
        <fullName evidence="6">Leucine-rich repeat and guanylate kinase domain-containing protein-like</fullName>
    </submittedName>
</protein>
<dbReference type="Gene3D" id="3.40.50.300">
    <property type="entry name" value="P-loop containing nucleotide triphosphate hydrolases"/>
    <property type="match status" value="1"/>
</dbReference>
<dbReference type="Pfam" id="PF12799">
    <property type="entry name" value="LRR_4"/>
    <property type="match status" value="2"/>
</dbReference>
<name>A0ABM3FEK9_NEOLC</name>
<dbReference type="Gene3D" id="3.80.10.10">
    <property type="entry name" value="Ribonuclease Inhibitor"/>
    <property type="match status" value="2"/>
</dbReference>
<keyword evidence="2" id="KW-0677">Repeat</keyword>
<feature type="region of interest" description="Disordered" evidence="3">
    <location>
        <begin position="623"/>
        <end position="643"/>
    </location>
</feature>
<feature type="compositionally biased region" description="Polar residues" evidence="3">
    <location>
        <begin position="630"/>
        <end position="643"/>
    </location>
</feature>
<evidence type="ECO:0000313" key="5">
    <source>
        <dbReference type="Proteomes" id="UP000829291"/>
    </source>
</evidence>
<dbReference type="SMART" id="SM00072">
    <property type="entry name" value="GuKc"/>
    <property type="match status" value="1"/>
</dbReference>
<sequence length="732" mass="84061">MSIRFILQHQFSGWREYSLPILYPNLESDKENKQRIIESKWGRGTALDIGLWEDSIAPVVKVRSRVDIDLGMSEVTDVLTDEMVGACSSFLAKSPETELYVENKCELVNMGLRDIFILQYRHYLQYIDLENNSIGDLTPLGGIPYLMYLNAARNKLRDVLRFKPPWCLTYVNLAYNNISKIDDLSEFWSIVRLDLSHNVIERIEGLVNLRHLRFLNLGYNIIESVENLDNLDIQELNLEYNCISNVRSATSAFGISTLPNLRTLILRHNKLTTLEFFEGAYGLRYIDLKYNKISDLLEVSHLKSLVHEIDFRGNPCTNWPNYRDVLLFSMPSVMFVDGASVTISEKVSASTIFAPPIELVVASSVTKLMLLEHLNTIDIDLHITPIDQSTPPLIILTGPPAVKKSILAKKIANDLPKRVRYCLSHTTKHQPCDNPLGSTYHFVSREEFNEITRRGEFLSTREWLGNSYGFHVSEIKALALDKKIGITHMDLHAALQMQSRYVNAKLILVLTKSVELHRLWIQEKIQIFTWVKSSLQNLVTFKLEKYRRPTIEMKESTSPKVNFIYELLNEVLETLDSSPFSTTMGSEATEEMDTVMVMESQTTLPEIIKTSSDIEMEKKHITFQGEDEQSTTAPSSKVTFNSDKLTVPMPDELKVILDEHSNVIIENEEDKRRRLKEKIRLQHDLLRLQMDNDEFVEGENLEDYSASSDDLFVSKRVSSQVIRNMQVLQVLL</sequence>
<dbReference type="InterPro" id="IPR008144">
    <property type="entry name" value="Guanylate_kin-like_dom"/>
</dbReference>
<gene>
    <name evidence="6" type="primary">LOC124292745</name>
</gene>
<organism evidence="5 6">
    <name type="scientific">Neodiprion lecontei</name>
    <name type="common">Redheaded pine sawfly</name>
    <dbReference type="NCBI Taxonomy" id="441921"/>
    <lineage>
        <taxon>Eukaryota</taxon>
        <taxon>Metazoa</taxon>
        <taxon>Ecdysozoa</taxon>
        <taxon>Arthropoda</taxon>
        <taxon>Hexapoda</taxon>
        <taxon>Insecta</taxon>
        <taxon>Pterygota</taxon>
        <taxon>Neoptera</taxon>
        <taxon>Endopterygota</taxon>
        <taxon>Hymenoptera</taxon>
        <taxon>Tenthredinoidea</taxon>
        <taxon>Diprionidae</taxon>
        <taxon>Diprioninae</taxon>
        <taxon>Neodiprion</taxon>
    </lineage>
</organism>
<evidence type="ECO:0000256" key="1">
    <source>
        <dbReference type="ARBA" id="ARBA00022614"/>
    </source>
</evidence>
<dbReference type="SUPFAM" id="SSF52058">
    <property type="entry name" value="L domain-like"/>
    <property type="match status" value="1"/>
</dbReference>
<evidence type="ECO:0000256" key="3">
    <source>
        <dbReference type="SAM" id="MobiDB-lite"/>
    </source>
</evidence>
<dbReference type="Proteomes" id="UP000829291">
    <property type="component" value="Chromosome 2"/>
</dbReference>
<dbReference type="SMART" id="SM00365">
    <property type="entry name" value="LRR_SD22"/>
    <property type="match status" value="4"/>
</dbReference>
<evidence type="ECO:0000256" key="2">
    <source>
        <dbReference type="ARBA" id="ARBA00022737"/>
    </source>
</evidence>
<dbReference type="GeneID" id="124292745"/>
<accession>A0ABM3FEK9</accession>
<dbReference type="InterPro" id="IPR008145">
    <property type="entry name" value="GK/Ca_channel_bsu"/>
</dbReference>
<evidence type="ECO:0000313" key="6">
    <source>
        <dbReference type="RefSeq" id="XP_046586457.1"/>
    </source>
</evidence>